<organism evidence="4 5">
    <name type="scientific">Neoroseomonas marina</name>
    <dbReference type="NCBI Taxonomy" id="1232220"/>
    <lineage>
        <taxon>Bacteria</taxon>
        <taxon>Pseudomonadati</taxon>
        <taxon>Pseudomonadota</taxon>
        <taxon>Alphaproteobacteria</taxon>
        <taxon>Acetobacterales</taxon>
        <taxon>Acetobacteraceae</taxon>
        <taxon>Neoroseomonas</taxon>
    </lineage>
</organism>
<dbReference type="GO" id="GO:0046872">
    <property type="term" value="F:metal ion binding"/>
    <property type="evidence" value="ECO:0007669"/>
    <property type="project" value="UniProtKB-KW"/>
</dbReference>
<dbReference type="PANTHER" id="PTHR43808">
    <property type="entry name" value="ACETYLORNITHINE DEACETYLASE"/>
    <property type="match status" value="1"/>
</dbReference>
<dbReference type="InterPro" id="IPR011650">
    <property type="entry name" value="Peptidase_M20_dimer"/>
</dbReference>
<keyword evidence="5" id="KW-1185">Reference proteome</keyword>
<dbReference type="Pfam" id="PF01546">
    <property type="entry name" value="Peptidase_M20"/>
    <property type="match status" value="1"/>
</dbReference>
<dbReference type="EMBL" id="JABBKX010000001">
    <property type="protein sequence ID" value="NMJ40168.1"/>
    <property type="molecule type" value="Genomic_DNA"/>
</dbReference>
<reference evidence="4 5" key="1">
    <citation type="submission" date="2020-03" db="EMBL/GenBank/DDBJ databases">
        <authorList>
            <person name="Sun Q."/>
        </authorList>
    </citation>
    <scope>NUCLEOTIDE SEQUENCE [LARGE SCALE GENOMIC DNA]</scope>
    <source>
        <strain evidence="4 5">JC162</strain>
    </source>
</reference>
<evidence type="ECO:0000256" key="2">
    <source>
        <dbReference type="ARBA" id="ARBA00022801"/>
    </source>
</evidence>
<dbReference type="GO" id="GO:0016787">
    <property type="term" value="F:hydrolase activity"/>
    <property type="evidence" value="ECO:0007669"/>
    <property type="project" value="UniProtKB-KW"/>
</dbReference>
<sequence length="420" mass="43209">MPNPADARAAFAAAAHARAPEVTALTRRLMAVPSPNPPGDVRACAEVAAALLRELAPDAEVSLHAASSEVTNVVARMSGARPGRVLAFNGHLDTYPVNETLPWTVDPLAGAVREGRLYGRGAADMKGGIAASLLAFALLAQHRAAWRGEAILTLAGDEESMGPLGTKWLLDNVPGLASAEGVIIGDAGSPRVLRFGEKGFLWIEVEAAGRAAHGAHVHLGDNAIDRLRAALDSVAGLAALPVAAPPAVTAAIAAAQGISEPLAGAGEARVLGAVTVNIGRVEGGTAPNLVPASARASCDIRLPVGVTCADAEAALHRGLDGLPGISWRILRRFEPNHTDPAADIVRRTHAAAEDVLGCAVAVNMRVGGSDARWFRMAGLPTVVYGPTPHNMGGADEWADIAELEAVARVHALAAFDFLRG</sequence>
<dbReference type="AlphaFoldDB" id="A0A848EA50"/>
<dbReference type="Pfam" id="PF07687">
    <property type="entry name" value="M20_dimer"/>
    <property type="match status" value="1"/>
</dbReference>
<keyword evidence="2" id="KW-0378">Hydrolase</keyword>
<dbReference type="Proteomes" id="UP000548582">
    <property type="component" value="Unassembled WGS sequence"/>
</dbReference>
<proteinExistence type="predicted"/>
<dbReference type="InterPro" id="IPR002933">
    <property type="entry name" value="Peptidase_M20"/>
</dbReference>
<protein>
    <submittedName>
        <fullName evidence="4">M20 family metallopeptidase</fullName>
    </submittedName>
</protein>
<dbReference type="Gene3D" id="3.40.630.10">
    <property type="entry name" value="Zn peptidases"/>
    <property type="match status" value="2"/>
</dbReference>
<evidence type="ECO:0000313" key="4">
    <source>
        <dbReference type="EMBL" id="NMJ40168.1"/>
    </source>
</evidence>
<feature type="domain" description="Peptidase M20 dimerisation" evidence="3">
    <location>
        <begin position="196"/>
        <end position="316"/>
    </location>
</feature>
<accession>A0A848EA50</accession>
<dbReference type="InterPro" id="IPR036264">
    <property type="entry name" value="Bact_exopeptidase_dim_dom"/>
</dbReference>
<dbReference type="RefSeq" id="WP_170052446.1">
    <property type="nucleotide sequence ID" value="NZ_JABBKX010000001.1"/>
</dbReference>
<comment type="caution">
    <text evidence="4">The sequence shown here is derived from an EMBL/GenBank/DDBJ whole genome shotgun (WGS) entry which is preliminary data.</text>
</comment>
<dbReference type="PANTHER" id="PTHR43808:SF32">
    <property type="entry name" value="ARGE_DAPE-RELATED DEACYLASE"/>
    <property type="match status" value="1"/>
</dbReference>
<dbReference type="InterPro" id="IPR050072">
    <property type="entry name" value="Peptidase_M20A"/>
</dbReference>
<name>A0A848EA50_9PROT</name>
<evidence type="ECO:0000256" key="1">
    <source>
        <dbReference type="ARBA" id="ARBA00022723"/>
    </source>
</evidence>
<evidence type="ECO:0000259" key="3">
    <source>
        <dbReference type="Pfam" id="PF07687"/>
    </source>
</evidence>
<dbReference type="SUPFAM" id="SSF53187">
    <property type="entry name" value="Zn-dependent exopeptidases"/>
    <property type="match status" value="1"/>
</dbReference>
<dbReference type="Gene3D" id="3.30.70.360">
    <property type="match status" value="1"/>
</dbReference>
<evidence type="ECO:0000313" key="5">
    <source>
        <dbReference type="Proteomes" id="UP000548582"/>
    </source>
</evidence>
<gene>
    <name evidence="4" type="ORF">GWK16_02865</name>
</gene>
<dbReference type="SUPFAM" id="SSF55031">
    <property type="entry name" value="Bacterial exopeptidase dimerisation domain"/>
    <property type="match status" value="1"/>
</dbReference>
<keyword evidence="1" id="KW-0479">Metal-binding</keyword>